<dbReference type="EMBL" id="BDEQ01000001">
    <property type="protein sequence ID" value="GAT94491.1"/>
    <property type="molecule type" value="Genomic_DNA"/>
</dbReference>
<evidence type="ECO:0000313" key="5">
    <source>
        <dbReference type="Proteomes" id="UP000078387"/>
    </source>
</evidence>
<dbReference type="VEuPathDB" id="AmoebaDB:EHI_134740"/>
<organism evidence="4 5">
    <name type="scientific">Entamoeba histolytica</name>
    <dbReference type="NCBI Taxonomy" id="5759"/>
    <lineage>
        <taxon>Eukaryota</taxon>
        <taxon>Amoebozoa</taxon>
        <taxon>Evosea</taxon>
        <taxon>Archamoebae</taxon>
        <taxon>Mastigamoebida</taxon>
        <taxon>Entamoebidae</taxon>
        <taxon>Entamoeba</taxon>
    </lineage>
</organism>
<dbReference type="OMA" id="HEMNIIA"/>
<feature type="domain" description="NADPH-dependent FMN reductase-like" evidence="3">
    <location>
        <begin position="3"/>
        <end position="138"/>
    </location>
</feature>
<accession>A0A5K1UKS7</accession>
<dbReference type="GO" id="GO:0016491">
    <property type="term" value="F:oxidoreductase activity"/>
    <property type="evidence" value="ECO:0007669"/>
    <property type="project" value="InterPro"/>
</dbReference>
<evidence type="ECO:0000259" key="3">
    <source>
        <dbReference type="Pfam" id="PF03358"/>
    </source>
</evidence>
<dbReference type="InterPro" id="IPR051796">
    <property type="entry name" value="ISF_SsuE-like"/>
</dbReference>
<dbReference type="PANTHER" id="PTHR43278">
    <property type="entry name" value="NAD(P)H-DEPENDENT FMN-CONTAINING OXIDOREDUCTASE YWQN-RELATED"/>
    <property type="match status" value="1"/>
</dbReference>
<comment type="caution">
    <text evidence="4">The sequence shown here is derived from an EMBL/GenBank/DDBJ whole genome shotgun (WGS) entry which is preliminary data.</text>
</comment>
<proteinExistence type="predicted"/>
<evidence type="ECO:0000313" key="4">
    <source>
        <dbReference type="EMBL" id="GAT94491.1"/>
    </source>
</evidence>
<dbReference type="AlphaFoldDB" id="A0A5K1UKS7"/>
<dbReference type="VEuPathDB" id="AmoebaDB:KM1_017050"/>
<keyword evidence="2" id="KW-0288">FMN</keyword>
<dbReference type="VEuPathDB" id="AmoebaDB:EHI7A_008720"/>
<dbReference type="Proteomes" id="UP000078387">
    <property type="component" value="Unassembled WGS sequence"/>
</dbReference>
<dbReference type="Pfam" id="PF03358">
    <property type="entry name" value="FMN_red"/>
    <property type="match status" value="1"/>
</dbReference>
<dbReference type="InterPro" id="IPR005025">
    <property type="entry name" value="FMN_Rdtase-like_dom"/>
</dbReference>
<dbReference type="Gene3D" id="3.40.50.360">
    <property type="match status" value="1"/>
</dbReference>
<protein>
    <submittedName>
        <fullName evidence="4">Nadph-dependent fmn reductase domain containing protein</fullName>
    </submittedName>
</protein>
<dbReference type="VEuPathDB" id="AmoebaDB:EHI8A_025500"/>
<gene>
    <name evidence="4" type="ORF">CL6EHI_134740</name>
</gene>
<dbReference type="VEuPathDB" id="AmoebaDB:EHI5A_015650"/>
<dbReference type="InterPro" id="IPR029039">
    <property type="entry name" value="Flavoprotein-like_sf"/>
</dbReference>
<keyword evidence="1" id="KW-0285">Flavoprotein</keyword>
<reference evidence="4 5" key="1">
    <citation type="submission" date="2016-05" db="EMBL/GenBank/DDBJ databases">
        <title>First whole genome sequencing of Entamoeba histolytica HM1:IMSS-clone-6.</title>
        <authorList>
            <person name="Mukherjee Avik.K."/>
            <person name="Izumyama S."/>
            <person name="Nakada-Tsukui K."/>
            <person name="Nozaki T."/>
        </authorList>
    </citation>
    <scope>NUCLEOTIDE SEQUENCE [LARGE SCALE GENOMIC DNA]</scope>
    <source>
        <strain evidence="4 5">HM1:IMSS clone 6</strain>
    </source>
</reference>
<dbReference type="SUPFAM" id="SSF52218">
    <property type="entry name" value="Flavoproteins"/>
    <property type="match status" value="1"/>
</dbReference>
<name>A0A5K1UKS7_ENTHI</name>
<evidence type="ECO:0000256" key="2">
    <source>
        <dbReference type="ARBA" id="ARBA00022643"/>
    </source>
</evidence>
<evidence type="ECO:0000256" key="1">
    <source>
        <dbReference type="ARBA" id="ARBA00022630"/>
    </source>
</evidence>
<dbReference type="PANTHER" id="PTHR43278:SF4">
    <property type="entry name" value="NAD(P)H-DEPENDENT FMN-CONTAINING OXIDOREDUCTASE YWQN-RELATED"/>
    <property type="match status" value="1"/>
</dbReference>
<sequence>MVVKVLVLLGSYRENSSSSLYAKAFLEGLSSKTQIESKTINLAQKKLDGCTGCYACSPKESFYCVIKDGFEEVMQEVVDSDIVIFAYPVYWYAIPGEIKNFVDRTVCLFDMKTYGIKPSLKDNFSKKLFVCISNSAEEGKSICERAAYPVQSFVESYGAKYQGVYLSGTQREENKNQSRINEAKQAGIKAFNKL</sequence>